<dbReference type="PANTHER" id="PTHR20859:SF46">
    <property type="entry name" value="INTERFERON GAMMA RECEPTOR 2"/>
    <property type="match status" value="1"/>
</dbReference>
<dbReference type="Pfam" id="PF09294">
    <property type="entry name" value="Interfer-bind"/>
    <property type="match status" value="1"/>
</dbReference>
<dbReference type="PANTHER" id="PTHR20859">
    <property type="entry name" value="INTERFERON/INTERLEUKIN RECEPTOR"/>
    <property type="match status" value="1"/>
</dbReference>
<feature type="signal peptide" evidence="2">
    <location>
        <begin position="1"/>
        <end position="23"/>
    </location>
</feature>
<evidence type="ECO:0000313" key="5">
    <source>
        <dbReference type="Ensembl" id="ENSEBUP00000017556.1"/>
    </source>
</evidence>
<dbReference type="InterPro" id="IPR015373">
    <property type="entry name" value="Interferon/interleukin_rcp_dom"/>
</dbReference>
<feature type="transmembrane region" description="Helical" evidence="1">
    <location>
        <begin position="233"/>
        <end position="256"/>
    </location>
</feature>
<dbReference type="InterPro" id="IPR003961">
    <property type="entry name" value="FN3_dom"/>
</dbReference>
<dbReference type="GO" id="GO:0004896">
    <property type="term" value="F:cytokine receptor activity"/>
    <property type="evidence" value="ECO:0007669"/>
    <property type="project" value="TreeGrafter"/>
</dbReference>
<feature type="domain" description="Interferon/interleukin receptor" evidence="4">
    <location>
        <begin position="135"/>
        <end position="210"/>
    </location>
</feature>
<dbReference type="Ensembl" id="ENSEBUT00000018132.1">
    <property type="protein sequence ID" value="ENSEBUP00000017556.1"/>
    <property type="gene ID" value="ENSEBUG00000010969.1"/>
</dbReference>
<keyword evidence="1" id="KW-0812">Transmembrane</keyword>
<dbReference type="InterPro" id="IPR013783">
    <property type="entry name" value="Ig-like_fold"/>
</dbReference>
<dbReference type="InterPro" id="IPR036116">
    <property type="entry name" value="FN3_sf"/>
</dbReference>
<reference evidence="5" key="2">
    <citation type="submission" date="2025-09" db="UniProtKB">
        <authorList>
            <consortium name="Ensembl"/>
        </authorList>
    </citation>
    <scope>IDENTIFICATION</scope>
</reference>
<organism evidence="5 6">
    <name type="scientific">Eptatretus burgeri</name>
    <name type="common">Inshore hagfish</name>
    <dbReference type="NCBI Taxonomy" id="7764"/>
    <lineage>
        <taxon>Eukaryota</taxon>
        <taxon>Metazoa</taxon>
        <taxon>Chordata</taxon>
        <taxon>Craniata</taxon>
        <taxon>Vertebrata</taxon>
        <taxon>Cyclostomata</taxon>
        <taxon>Myxini</taxon>
        <taxon>Myxiniformes</taxon>
        <taxon>Myxinidae</taxon>
        <taxon>Eptatretinae</taxon>
        <taxon>Eptatretus</taxon>
    </lineage>
</organism>
<evidence type="ECO:0000313" key="6">
    <source>
        <dbReference type="Proteomes" id="UP000694388"/>
    </source>
</evidence>
<dbReference type="OMA" id="HTHTKNT"/>
<accession>A0A8C4QNJ8</accession>
<dbReference type="Pfam" id="PF01108">
    <property type="entry name" value="Tissue_fac"/>
    <property type="match status" value="1"/>
</dbReference>
<keyword evidence="1" id="KW-1133">Transmembrane helix</keyword>
<dbReference type="GO" id="GO:0005886">
    <property type="term" value="C:plasma membrane"/>
    <property type="evidence" value="ECO:0007669"/>
    <property type="project" value="TreeGrafter"/>
</dbReference>
<keyword evidence="2" id="KW-0732">Signal</keyword>
<dbReference type="Gene3D" id="2.60.40.10">
    <property type="entry name" value="Immunoglobulins"/>
    <property type="match status" value="1"/>
</dbReference>
<feature type="chain" id="PRO_5034311519" evidence="2">
    <location>
        <begin position="24"/>
        <end position="328"/>
    </location>
</feature>
<reference evidence="5" key="1">
    <citation type="submission" date="2025-08" db="UniProtKB">
        <authorList>
            <consortium name="Ensembl"/>
        </authorList>
    </citation>
    <scope>IDENTIFICATION</scope>
</reference>
<name>A0A8C4QNJ8_EPTBU</name>
<dbReference type="SUPFAM" id="SSF49265">
    <property type="entry name" value="Fibronectin type III"/>
    <property type="match status" value="2"/>
</dbReference>
<protein>
    <submittedName>
        <fullName evidence="5">Uncharacterized protein</fullName>
    </submittedName>
</protein>
<evidence type="ECO:0000256" key="2">
    <source>
        <dbReference type="SAM" id="SignalP"/>
    </source>
</evidence>
<dbReference type="InterPro" id="IPR050650">
    <property type="entry name" value="Type-II_Cytokine-TF_Rcpt"/>
</dbReference>
<keyword evidence="6" id="KW-1185">Reference proteome</keyword>
<evidence type="ECO:0000259" key="4">
    <source>
        <dbReference type="Pfam" id="PF09294"/>
    </source>
</evidence>
<keyword evidence="1" id="KW-0472">Membrane</keyword>
<dbReference type="Proteomes" id="UP000694388">
    <property type="component" value="Unplaced"/>
</dbReference>
<dbReference type="GeneTree" id="ENSGT00940000158231"/>
<dbReference type="AlphaFoldDB" id="A0A8C4QNJ8"/>
<evidence type="ECO:0000259" key="3">
    <source>
        <dbReference type="Pfam" id="PF01108"/>
    </source>
</evidence>
<sequence>MHGRRSRMDTVSALCFVLALVNSTGCSVPAPRNVIMDSLNFKHILHWQQGRIENSTTVQSNNTTVSERPTYRVESISSYKKDKWVPQCERTSFMNCSFIDTFAWFSSYTIRVRAEATGHFSDWINTTFAPYINGRLGPPHIILGGWGISMSVSLSLPQIKDSYGKLEYMLKWCQASLNCTQMEQCEERQTSESTTLNNLRANTDYCVMAWVIGSNNPISDGVPFHTSTALPQWVVPLVVIVSAIISFTLFAACWLVGHLSFRTLRYIFPPDHPLPNTLSGLTSQKGKETICSAGWNEPVSLVQEHCNHNGYKSLASSVTNLNTNSRSA</sequence>
<proteinExistence type="predicted"/>
<evidence type="ECO:0000256" key="1">
    <source>
        <dbReference type="SAM" id="Phobius"/>
    </source>
</evidence>
<feature type="domain" description="Fibronectin type-III" evidence="3">
    <location>
        <begin position="14"/>
        <end position="123"/>
    </location>
</feature>